<dbReference type="Proteomes" id="UP000821865">
    <property type="component" value="Chromosome 6"/>
</dbReference>
<comment type="caution">
    <text evidence="1">The sequence shown here is derived from an EMBL/GenBank/DDBJ whole genome shotgun (WGS) entry which is preliminary data.</text>
</comment>
<name>A0ACB8CMR5_DERSI</name>
<organism evidence="1 2">
    <name type="scientific">Dermacentor silvarum</name>
    <name type="common">Tick</name>
    <dbReference type="NCBI Taxonomy" id="543639"/>
    <lineage>
        <taxon>Eukaryota</taxon>
        <taxon>Metazoa</taxon>
        <taxon>Ecdysozoa</taxon>
        <taxon>Arthropoda</taxon>
        <taxon>Chelicerata</taxon>
        <taxon>Arachnida</taxon>
        <taxon>Acari</taxon>
        <taxon>Parasitiformes</taxon>
        <taxon>Ixodida</taxon>
        <taxon>Ixodoidea</taxon>
        <taxon>Ixodidae</taxon>
        <taxon>Rhipicephalinae</taxon>
        <taxon>Dermacentor</taxon>
    </lineage>
</organism>
<accession>A0ACB8CMR5</accession>
<reference evidence="1" key="1">
    <citation type="submission" date="2020-05" db="EMBL/GenBank/DDBJ databases">
        <title>Large-scale comparative analyses of tick genomes elucidate their genetic diversity and vector capacities.</title>
        <authorList>
            <person name="Jia N."/>
            <person name="Wang J."/>
            <person name="Shi W."/>
            <person name="Du L."/>
            <person name="Sun Y."/>
            <person name="Zhan W."/>
            <person name="Jiang J."/>
            <person name="Wang Q."/>
            <person name="Zhang B."/>
            <person name="Ji P."/>
            <person name="Sakyi L.B."/>
            <person name="Cui X."/>
            <person name="Yuan T."/>
            <person name="Jiang B."/>
            <person name="Yang W."/>
            <person name="Lam T.T.-Y."/>
            <person name="Chang Q."/>
            <person name="Ding S."/>
            <person name="Wang X."/>
            <person name="Zhu J."/>
            <person name="Ruan X."/>
            <person name="Zhao L."/>
            <person name="Wei J."/>
            <person name="Que T."/>
            <person name="Du C."/>
            <person name="Cheng J."/>
            <person name="Dai P."/>
            <person name="Han X."/>
            <person name="Huang E."/>
            <person name="Gao Y."/>
            <person name="Liu J."/>
            <person name="Shao H."/>
            <person name="Ye R."/>
            <person name="Li L."/>
            <person name="Wei W."/>
            <person name="Wang X."/>
            <person name="Wang C."/>
            <person name="Yang T."/>
            <person name="Huo Q."/>
            <person name="Li W."/>
            <person name="Guo W."/>
            <person name="Chen H."/>
            <person name="Zhou L."/>
            <person name="Ni X."/>
            <person name="Tian J."/>
            <person name="Zhou Y."/>
            <person name="Sheng Y."/>
            <person name="Liu T."/>
            <person name="Pan Y."/>
            <person name="Xia L."/>
            <person name="Li J."/>
            <person name="Zhao F."/>
            <person name="Cao W."/>
        </authorList>
    </citation>
    <scope>NUCLEOTIDE SEQUENCE</scope>
    <source>
        <strain evidence="1">Dsil-2018</strain>
    </source>
</reference>
<sequence>MAVVSPMDASYVPKALHSLTDDDEAWREFATNDEACVLVIYTGGTIGMVKDKNGVLKPAPGILDKRLREFPQLHDAEYAKEHFGDCEKPPLVLPLTGDPRRVVYTISEYSPLLDSSNATMDDWLQIAKDIKKYYDSYHAFIVLHGTDTMAYTSSALSFLLECLGKSVVVTGSQIPVFEPRSDGRDNLLNALIIAGNYVVPEVTLMFHNQLFRGNRVSKFSISHLDAFASFNMAPLVTLGVNVDITWRLILPDPKGKEFRAHDTLNRDVGLLRLFPSITAELVECSLKPPIEGVVLQTYGAGNAPTARTDIMEAIRSAAKRGVLILNCSQCQHGSVDPAYETGNELLEAGVIPGADMTPEAALTKLAYVLSKSEWTHDEKKKETVAGVVIVESKTETKHEGLTLWLEGTASMQLSAKNVGIFEAFYSSAKPVQLIGYSLEIAKAGRLPAGRTELPFELPLRPRPGRTLYETYHGYLLRCEMKRSLLSKDVQKTLEFIVELQEGAEKATPVPVNINITPESLQNVRDHSRVPRFLIKGRIDSTCCCITKPFTGVLSVENCDSAIRSIELQLVRVETCGCAEGYARDATEIQNIQIGEGDVCRGIDIPIYMVFPRLFTCPTLITNNFKIGEENLLLDKTLVENLASRQTD</sequence>
<protein>
    <submittedName>
        <fullName evidence="1">Uncharacterized protein</fullName>
    </submittedName>
</protein>
<evidence type="ECO:0000313" key="1">
    <source>
        <dbReference type="EMBL" id="KAH7946218.1"/>
    </source>
</evidence>
<proteinExistence type="predicted"/>
<evidence type="ECO:0000313" key="2">
    <source>
        <dbReference type="Proteomes" id="UP000821865"/>
    </source>
</evidence>
<dbReference type="EMBL" id="CM023475">
    <property type="protein sequence ID" value="KAH7946218.1"/>
    <property type="molecule type" value="Genomic_DNA"/>
</dbReference>
<keyword evidence="2" id="KW-1185">Reference proteome</keyword>
<gene>
    <name evidence="1" type="ORF">HPB49_021542</name>
</gene>